<comment type="caution">
    <text evidence="1">The sequence shown here is derived from an EMBL/GenBank/DDBJ whole genome shotgun (WGS) entry which is preliminary data.</text>
</comment>
<keyword evidence="2" id="KW-1185">Reference proteome</keyword>
<reference evidence="1 2" key="1">
    <citation type="submission" date="2024-11" db="EMBL/GenBank/DDBJ databases">
        <authorList>
            <person name="Heng Y.C."/>
            <person name="Lim A.C.H."/>
            <person name="Lee J.K.Y."/>
            <person name="Kittelmann S."/>
        </authorList>
    </citation>
    <scope>NUCLEOTIDE SEQUENCE [LARGE SCALE GENOMIC DNA]</scope>
    <source>
        <strain evidence="1 2">WILCCON 0185</strain>
    </source>
</reference>
<evidence type="ECO:0000313" key="1">
    <source>
        <dbReference type="EMBL" id="MFL0246711.1"/>
    </source>
</evidence>
<proteinExistence type="predicted"/>
<sequence>MKKGLTLLELLIALAIASIVSALVASFYLKYNLLYNESSNYNRNYFYTSEALMFIENEIRNSKSVSTSNNIIEVKYPDGITRKTIKYNSAGGLTIAHYKNDIYLATNNILTNVNNFSVFQKNSTIYVSITINGGERYERCFGINLEQ</sequence>
<dbReference type="NCBIfam" id="TIGR02532">
    <property type="entry name" value="IV_pilin_GFxxxE"/>
    <property type="match status" value="1"/>
</dbReference>
<gene>
    <name evidence="1" type="ORF">ACJDUG_06990</name>
</gene>
<dbReference type="Proteomes" id="UP001623591">
    <property type="component" value="Unassembled WGS sequence"/>
</dbReference>
<dbReference type="RefSeq" id="WP_406769183.1">
    <property type="nucleotide sequence ID" value="NZ_JBJHZZ010000003.1"/>
</dbReference>
<accession>A0ABW8T2D0</accession>
<name>A0ABW8T2D0_9CLOT</name>
<organism evidence="1 2">
    <name type="scientific">Candidatus Clostridium stratigraminis</name>
    <dbReference type="NCBI Taxonomy" id="3381661"/>
    <lineage>
        <taxon>Bacteria</taxon>
        <taxon>Bacillati</taxon>
        <taxon>Bacillota</taxon>
        <taxon>Clostridia</taxon>
        <taxon>Eubacteriales</taxon>
        <taxon>Clostridiaceae</taxon>
        <taxon>Clostridium</taxon>
    </lineage>
</organism>
<evidence type="ECO:0000313" key="2">
    <source>
        <dbReference type="Proteomes" id="UP001623591"/>
    </source>
</evidence>
<protein>
    <submittedName>
        <fullName evidence="1">Prepilin-type N-terminal cleavage/methylation domain-containing protein</fullName>
    </submittedName>
</protein>
<dbReference type="Pfam" id="PF07963">
    <property type="entry name" value="N_methyl"/>
    <property type="match status" value="1"/>
</dbReference>
<dbReference type="PROSITE" id="PS00409">
    <property type="entry name" value="PROKAR_NTER_METHYL"/>
    <property type="match status" value="1"/>
</dbReference>
<dbReference type="InterPro" id="IPR012902">
    <property type="entry name" value="N_methyl_site"/>
</dbReference>
<dbReference type="EMBL" id="JBJHZZ010000003">
    <property type="protein sequence ID" value="MFL0246711.1"/>
    <property type="molecule type" value="Genomic_DNA"/>
</dbReference>